<proteinExistence type="predicted"/>
<dbReference type="RefSeq" id="WP_052022815.1">
    <property type="nucleotide sequence ID" value="NZ_AXCW01000093.1"/>
</dbReference>
<dbReference type="PANTHER" id="PTHR43680">
    <property type="entry name" value="NITRATE REDUCTASE MOLYBDENUM COFACTOR ASSEMBLY CHAPERONE"/>
    <property type="match status" value="1"/>
</dbReference>
<dbReference type="InterPro" id="IPR003765">
    <property type="entry name" value="NO3_reductase_chaperone_NarJ"/>
</dbReference>
<keyword evidence="4" id="KW-1185">Reference proteome</keyword>
<name>A0A021VQH6_9CELL</name>
<dbReference type="Proteomes" id="UP000019753">
    <property type="component" value="Unassembled WGS sequence"/>
</dbReference>
<reference evidence="3 4" key="1">
    <citation type="submission" date="2014-01" db="EMBL/GenBank/DDBJ databases">
        <title>Actinotalea ferrariae CF5-4.</title>
        <authorList>
            <person name="Chen F."/>
            <person name="Li Y."/>
            <person name="Wang G."/>
        </authorList>
    </citation>
    <scope>NUCLEOTIDE SEQUENCE [LARGE SCALE GENOMIC DNA]</scope>
    <source>
        <strain evidence="3 4">CF5-4</strain>
    </source>
</reference>
<protein>
    <submittedName>
        <fullName evidence="3">Nitrate reductase</fullName>
    </submittedName>
</protein>
<dbReference type="Pfam" id="PF02613">
    <property type="entry name" value="Nitrate_red_del"/>
    <property type="match status" value="1"/>
</dbReference>
<evidence type="ECO:0000256" key="1">
    <source>
        <dbReference type="ARBA" id="ARBA00023063"/>
    </source>
</evidence>
<dbReference type="GO" id="GO:0051131">
    <property type="term" value="P:chaperone-mediated protein complex assembly"/>
    <property type="evidence" value="ECO:0007669"/>
    <property type="project" value="InterPro"/>
</dbReference>
<dbReference type="EMBL" id="AXCW01000093">
    <property type="protein sequence ID" value="EYR63444.1"/>
    <property type="molecule type" value="Genomic_DNA"/>
</dbReference>
<sequence>MNRVERLAVARRRATREHAVVHRVAALLLDYPGEELVGMLPTVRAALTEVRPELAAPLLRAVDHLATTPVGELESEYVATFDLKRRCSLFLTYFAYGDTRKRGVALVEFKQAYRRAGFEVAADELPDHLAVVLEFCATTDDDGRAAGIALLLAHRAGLELLRLALVDAGSPWADVLVAVSATLPPLAGEDREAVARLAAEGPPDEDVGLEPFAASPEMPLTGARR</sequence>
<dbReference type="AlphaFoldDB" id="A0A021VQH6"/>
<organism evidence="3 4">
    <name type="scientific">Actinotalea ferrariae CF5-4</name>
    <dbReference type="NCBI Taxonomy" id="948458"/>
    <lineage>
        <taxon>Bacteria</taxon>
        <taxon>Bacillati</taxon>
        <taxon>Actinomycetota</taxon>
        <taxon>Actinomycetes</taxon>
        <taxon>Micrococcales</taxon>
        <taxon>Cellulomonadaceae</taxon>
        <taxon>Actinotalea</taxon>
    </lineage>
</organism>
<gene>
    <name evidence="3" type="ORF">N866_20530</name>
</gene>
<comment type="caution">
    <text evidence="3">The sequence shown here is derived from an EMBL/GenBank/DDBJ whole genome shotgun (WGS) entry which is preliminary data.</text>
</comment>
<evidence type="ECO:0000313" key="4">
    <source>
        <dbReference type="Proteomes" id="UP000019753"/>
    </source>
</evidence>
<dbReference type="Gene3D" id="1.10.3480.10">
    <property type="entry name" value="TorD-like"/>
    <property type="match status" value="1"/>
</dbReference>
<evidence type="ECO:0000313" key="3">
    <source>
        <dbReference type="EMBL" id="EYR63444.1"/>
    </source>
</evidence>
<dbReference type="InterPro" id="IPR036411">
    <property type="entry name" value="TorD-like_sf"/>
</dbReference>
<dbReference type="InterPro" id="IPR020945">
    <property type="entry name" value="DMSO/NO3_reduct_chaperone"/>
</dbReference>
<dbReference type="SUPFAM" id="SSF89155">
    <property type="entry name" value="TorD-like"/>
    <property type="match status" value="1"/>
</dbReference>
<dbReference type="GO" id="GO:0016530">
    <property type="term" value="F:metallochaperone activity"/>
    <property type="evidence" value="ECO:0007669"/>
    <property type="project" value="TreeGrafter"/>
</dbReference>
<dbReference type="GO" id="GO:0051082">
    <property type="term" value="F:unfolded protein binding"/>
    <property type="evidence" value="ECO:0007669"/>
    <property type="project" value="InterPro"/>
</dbReference>
<feature type="region of interest" description="Disordered" evidence="2">
    <location>
        <begin position="194"/>
        <end position="225"/>
    </location>
</feature>
<dbReference type="PANTHER" id="PTHR43680:SF2">
    <property type="entry name" value="NITRATE REDUCTASE MOLYBDENUM COFACTOR ASSEMBLY CHAPERONE NARJ"/>
    <property type="match status" value="1"/>
</dbReference>
<dbReference type="GO" id="GO:0042128">
    <property type="term" value="P:nitrate assimilation"/>
    <property type="evidence" value="ECO:0007669"/>
    <property type="project" value="UniProtKB-KW"/>
</dbReference>
<dbReference type="OrthoDB" id="4307003at2"/>
<evidence type="ECO:0000256" key="2">
    <source>
        <dbReference type="SAM" id="MobiDB-lite"/>
    </source>
</evidence>
<dbReference type="NCBIfam" id="TIGR00684">
    <property type="entry name" value="narJ"/>
    <property type="match status" value="1"/>
</dbReference>
<accession>A0A021VQH6</accession>
<keyword evidence="1" id="KW-0534">Nitrate assimilation</keyword>